<protein>
    <submittedName>
        <fullName evidence="4">PH domain-containing protein</fullName>
    </submittedName>
</protein>
<evidence type="ECO:0000259" key="3">
    <source>
        <dbReference type="Pfam" id="PF03703"/>
    </source>
</evidence>
<dbReference type="RefSeq" id="WP_220587605.1">
    <property type="nucleotide sequence ID" value="NZ_RKLQ01000001.1"/>
</dbReference>
<evidence type="ECO:0000256" key="2">
    <source>
        <dbReference type="SAM" id="Phobius"/>
    </source>
</evidence>
<dbReference type="AlphaFoldDB" id="A0A8J7YDE8"/>
<accession>A0A8J7YDE8</accession>
<comment type="caution">
    <text evidence="4">The sequence shown here is derived from an EMBL/GenBank/DDBJ whole genome shotgun (WGS) entry which is preliminary data.</text>
</comment>
<feature type="domain" description="YdbS-like PH" evidence="3">
    <location>
        <begin position="97"/>
        <end position="171"/>
    </location>
</feature>
<evidence type="ECO:0000256" key="1">
    <source>
        <dbReference type="SAM" id="MobiDB-lite"/>
    </source>
</evidence>
<feature type="transmembrane region" description="Helical" evidence="2">
    <location>
        <begin position="40"/>
        <end position="59"/>
    </location>
</feature>
<feature type="region of interest" description="Disordered" evidence="1">
    <location>
        <begin position="1"/>
        <end position="28"/>
    </location>
</feature>
<dbReference type="Pfam" id="PF03703">
    <property type="entry name" value="bPH_2"/>
    <property type="match status" value="1"/>
</dbReference>
<reference evidence="4" key="1">
    <citation type="submission" date="2021-06" db="EMBL/GenBank/DDBJ databases">
        <title>Halomicroarcula sp. F24A a new haloarchaeum isolated from saline soil.</title>
        <authorList>
            <person name="Duran-Viseras A."/>
            <person name="Sanchez-Porro C."/>
            <person name="Ventosa A."/>
        </authorList>
    </citation>
    <scope>NUCLEOTIDE SEQUENCE</scope>
    <source>
        <strain evidence="4">F24A</strain>
    </source>
</reference>
<evidence type="ECO:0000313" key="5">
    <source>
        <dbReference type="Proteomes" id="UP000783863"/>
    </source>
</evidence>
<evidence type="ECO:0000313" key="4">
    <source>
        <dbReference type="EMBL" id="MBX0303397.1"/>
    </source>
</evidence>
<keyword evidence="2" id="KW-0812">Transmembrane</keyword>
<dbReference type="EMBL" id="RKLQ01000001">
    <property type="protein sequence ID" value="MBX0303397.1"/>
    <property type="molecule type" value="Genomic_DNA"/>
</dbReference>
<feature type="compositionally biased region" description="Acidic residues" evidence="1">
    <location>
        <begin position="13"/>
        <end position="26"/>
    </location>
</feature>
<sequence length="177" mass="19769">MTTQVHRVNGDAEAAEEDDEATEESDQWALHRVHPSTKPVAIRFVAYLVAGIAAVLVFLDNPELLGSRDVTNIGLLITQVLVVIALVRQVVKFVRLRHTEYIVTEGMVTIAYQLLGRSETRQVPFERVRSHELRQGRIESQLDLGTITLNQGLGGIALANVPKPFDVYESIREQTEL</sequence>
<gene>
    <name evidence="4" type="ORF">EGD98_06900</name>
</gene>
<dbReference type="Proteomes" id="UP000783863">
    <property type="component" value="Unassembled WGS sequence"/>
</dbReference>
<feature type="transmembrane region" description="Helical" evidence="2">
    <location>
        <begin position="71"/>
        <end position="91"/>
    </location>
</feature>
<organism evidence="4 5">
    <name type="scientific">Haloarcula salinisoli</name>
    <dbReference type="NCBI Taxonomy" id="2487746"/>
    <lineage>
        <taxon>Archaea</taxon>
        <taxon>Methanobacteriati</taxon>
        <taxon>Methanobacteriota</taxon>
        <taxon>Stenosarchaea group</taxon>
        <taxon>Halobacteria</taxon>
        <taxon>Halobacteriales</taxon>
        <taxon>Haloarculaceae</taxon>
        <taxon>Haloarcula</taxon>
    </lineage>
</organism>
<keyword evidence="5" id="KW-1185">Reference proteome</keyword>
<keyword evidence="2" id="KW-1133">Transmembrane helix</keyword>
<keyword evidence="2" id="KW-0472">Membrane</keyword>
<dbReference type="InterPro" id="IPR005182">
    <property type="entry name" value="YdbS-like_PH"/>
</dbReference>
<proteinExistence type="predicted"/>
<name>A0A8J7YDE8_9EURY</name>